<evidence type="ECO:0000313" key="2">
    <source>
        <dbReference type="Proteomes" id="UP000295680"/>
    </source>
</evidence>
<keyword evidence="2" id="KW-1185">Reference proteome</keyword>
<dbReference type="OrthoDB" id="4413376at2"/>
<sequence>MSLLDRAHEHILVFLEETTVDSDGNIMTRPAKTGIPARAMIQLLAQSGTSARRSEQDNEGFESEEVYRLRFPRSFPYVLSAQARIEWRGQYWAIVGEARRYNGSARTRHLDYTIRRT</sequence>
<dbReference type="AlphaFoldDB" id="A0A4R2JRI3"/>
<dbReference type="Proteomes" id="UP000295680">
    <property type="component" value="Unassembled WGS sequence"/>
</dbReference>
<name>A0A4R2JRI3_9PSEU</name>
<accession>A0A4R2JRI3</accession>
<reference evidence="1 2" key="1">
    <citation type="submission" date="2019-03" db="EMBL/GenBank/DDBJ databases">
        <title>Genomic Encyclopedia of Type Strains, Phase IV (KMG-IV): sequencing the most valuable type-strain genomes for metagenomic binning, comparative biology and taxonomic classification.</title>
        <authorList>
            <person name="Goeker M."/>
        </authorList>
    </citation>
    <scope>NUCLEOTIDE SEQUENCE [LARGE SCALE GENOMIC DNA]</scope>
    <source>
        <strain evidence="1 2">DSM 45934</strain>
    </source>
</reference>
<protein>
    <recommendedName>
        <fullName evidence="3">Head-to-tail stopper</fullName>
    </recommendedName>
</protein>
<dbReference type="RefSeq" id="WP_132120357.1">
    <property type="nucleotide sequence ID" value="NZ_SLWS01000006.1"/>
</dbReference>
<evidence type="ECO:0008006" key="3">
    <source>
        <dbReference type="Google" id="ProtNLM"/>
    </source>
</evidence>
<proteinExistence type="predicted"/>
<evidence type="ECO:0000313" key="1">
    <source>
        <dbReference type="EMBL" id="TCO56795.1"/>
    </source>
</evidence>
<gene>
    <name evidence="1" type="ORF">EV192_106270</name>
</gene>
<dbReference type="EMBL" id="SLWS01000006">
    <property type="protein sequence ID" value="TCO56795.1"/>
    <property type="molecule type" value="Genomic_DNA"/>
</dbReference>
<comment type="caution">
    <text evidence="1">The sequence shown here is derived from an EMBL/GenBank/DDBJ whole genome shotgun (WGS) entry which is preliminary data.</text>
</comment>
<organism evidence="1 2">
    <name type="scientific">Actinocrispum wychmicini</name>
    <dbReference type="NCBI Taxonomy" id="1213861"/>
    <lineage>
        <taxon>Bacteria</taxon>
        <taxon>Bacillati</taxon>
        <taxon>Actinomycetota</taxon>
        <taxon>Actinomycetes</taxon>
        <taxon>Pseudonocardiales</taxon>
        <taxon>Pseudonocardiaceae</taxon>
        <taxon>Actinocrispum</taxon>
    </lineage>
</organism>